<feature type="compositionally biased region" description="Pro residues" evidence="1">
    <location>
        <begin position="230"/>
        <end position="239"/>
    </location>
</feature>
<reference evidence="2" key="2">
    <citation type="submission" date="2023-05" db="EMBL/GenBank/DDBJ databases">
        <authorList>
            <consortium name="Lawrence Berkeley National Laboratory"/>
            <person name="Steindorff A."/>
            <person name="Hensen N."/>
            <person name="Bonometti L."/>
            <person name="Westerberg I."/>
            <person name="Brannstrom I.O."/>
            <person name="Guillou S."/>
            <person name="Cros-Aarteil S."/>
            <person name="Calhoun S."/>
            <person name="Haridas S."/>
            <person name="Kuo A."/>
            <person name="Mondo S."/>
            <person name="Pangilinan J."/>
            <person name="Riley R."/>
            <person name="Labutti K."/>
            <person name="Andreopoulos B."/>
            <person name="Lipzen A."/>
            <person name="Chen C."/>
            <person name="Yanf M."/>
            <person name="Daum C."/>
            <person name="Ng V."/>
            <person name="Clum A."/>
            <person name="Ohm R."/>
            <person name="Martin F."/>
            <person name="Silar P."/>
            <person name="Natvig D."/>
            <person name="Lalanne C."/>
            <person name="Gautier V."/>
            <person name="Ament-Velasquez S.L."/>
            <person name="Kruys A."/>
            <person name="Hutchinson M.I."/>
            <person name="Powell A.J."/>
            <person name="Barry K."/>
            <person name="Miller A.N."/>
            <person name="Grigoriev I.V."/>
            <person name="Debuchy R."/>
            <person name="Gladieux P."/>
            <person name="Thoren M.H."/>
            <person name="Johannesson H."/>
        </authorList>
    </citation>
    <scope>NUCLEOTIDE SEQUENCE</scope>
    <source>
        <strain evidence="2">CBS 123565</strain>
    </source>
</reference>
<dbReference type="PANTHER" id="PTHR23225:SF2">
    <property type="entry name" value="AT09679P-RELATED"/>
    <property type="match status" value="1"/>
</dbReference>
<dbReference type="InterPro" id="IPR039970">
    <property type="entry name" value="TF_Grauzone"/>
</dbReference>
<dbReference type="AlphaFoldDB" id="A0AAN6UES1"/>
<feature type="compositionally biased region" description="Polar residues" evidence="1">
    <location>
        <begin position="273"/>
        <end position="284"/>
    </location>
</feature>
<gene>
    <name evidence="2" type="ORF">BT67DRAFT_464367</name>
</gene>
<reference evidence="2" key="1">
    <citation type="journal article" date="2023" name="Mol. Phylogenet. Evol.">
        <title>Genome-scale phylogeny and comparative genomics of the fungal order Sordariales.</title>
        <authorList>
            <person name="Hensen N."/>
            <person name="Bonometti L."/>
            <person name="Westerberg I."/>
            <person name="Brannstrom I.O."/>
            <person name="Guillou S."/>
            <person name="Cros-Aarteil S."/>
            <person name="Calhoun S."/>
            <person name="Haridas S."/>
            <person name="Kuo A."/>
            <person name="Mondo S."/>
            <person name="Pangilinan J."/>
            <person name="Riley R."/>
            <person name="LaButti K."/>
            <person name="Andreopoulos B."/>
            <person name="Lipzen A."/>
            <person name="Chen C."/>
            <person name="Yan M."/>
            <person name="Daum C."/>
            <person name="Ng V."/>
            <person name="Clum A."/>
            <person name="Steindorff A."/>
            <person name="Ohm R.A."/>
            <person name="Martin F."/>
            <person name="Silar P."/>
            <person name="Natvig D.O."/>
            <person name="Lalanne C."/>
            <person name="Gautier V."/>
            <person name="Ament-Velasquez S.L."/>
            <person name="Kruys A."/>
            <person name="Hutchinson M.I."/>
            <person name="Powell A.J."/>
            <person name="Barry K."/>
            <person name="Miller A.N."/>
            <person name="Grigoriev I.V."/>
            <person name="Debuchy R."/>
            <person name="Gladieux P."/>
            <person name="Hiltunen Thoren M."/>
            <person name="Johannesson H."/>
        </authorList>
    </citation>
    <scope>NUCLEOTIDE SEQUENCE</scope>
    <source>
        <strain evidence="2">CBS 123565</strain>
    </source>
</reference>
<dbReference type="Proteomes" id="UP001304895">
    <property type="component" value="Unassembled WGS sequence"/>
</dbReference>
<feature type="region of interest" description="Disordered" evidence="1">
    <location>
        <begin position="439"/>
        <end position="459"/>
    </location>
</feature>
<name>A0AAN6UES1_9PEZI</name>
<protein>
    <submittedName>
        <fullName evidence="2">Uncharacterized protein</fullName>
    </submittedName>
</protein>
<organism evidence="2 3">
    <name type="scientific">Trichocladium antarcticum</name>
    <dbReference type="NCBI Taxonomy" id="1450529"/>
    <lineage>
        <taxon>Eukaryota</taxon>
        <taxon>Fungi</taxon>
        <taxon>Dikarya</taxon>
        <taxon>Ascomycota</taxon>
        <taxon>Pezizomycotina</taxon>
        <taxon>Sordariomycetes</taxon>
        <taxon>Sordariomycetidae</taxon>
        <taxon>Sordariales</taxon>
        <taxon>Chaetomiaceae</taxon>
        <taxon>Trichocladium</taxon>
    </lineage>
</organism>
<evidence type="ECO:0000313" key="3">
    <source>
        <dbReference type="Proteomes" id="UP001304895"/>
    </source>
</evidence>
<feature type="compositionally biased region" description="Polar residues" evidence="1">
    <location>
        <begin position="74"/>
        <end position="83"/>
    </location>
</feature>
<sequence>MASPYPFAGAAFSSYGDMAFHSQPYGSVDDNLDLAMAYADPSPYGKPWDPPVQRFLRDDQRAFFVADIPGTTASHTPVRSTAGSVVPPPSQSRFASPISSIEQASSGSSHSPPADAESYYDNFPGTPRDTSMLSPFQAPMLLEPYSNHMAQFTGTGMNYVSPLDVNPDQSDYCESDTGIVEFNFAHEYSFDSYTTASAQRGLNTATPALGGRRAASPEEMRPECTSSKPADPPANPRSPTPTTATGAIFNRKDLFTQHLKRMHAPRDLKASPGTATKRPSPTQPSSSSSSSSSAASALAKTSWDARLRHLQDTAVRARCALPTAMRCPVPSCAAAEFRGDDAWNQRMEHVAKHLERHAAGGNSTDHDAPGAGGLLPGGGAADHSLVGWAGRRDVAVIVRDGRGGWALNTLLRRTPGGNMVVLAPVRNQGGGGAAEAEIVVGSGGPQGDGLVDAEGEEDD</sequence>
<evidence type="ECO:0000313" key="2">
    <source>
        <dbReference type="EMBL" id="KAK4131335.1"/>
    </source>
</evidence>
<dbReference type="GO" id="GO:0003700">
    <property type="term" value="F:DNA-binding transcription factor activity"/>
    <property type="evidence" value="ECO:0007669"/>
    <property type="project" value="InterPro"/>
</dbReference>
<feature type="region of interest" description="Disordered" evidence="1">
    <location>
        <begin position="206"/>
        <end position="248"/>
    </location>
</feature>
<feature type="compositionally biased region" description="Low complexity" evidence="1">
    <location>
        <begin position="285"/>
        <end position="294"/>
    </location>
</feature>
<comment type="caution">
    <text evidence="2">The sequence shown here is derived from an EMBL/GenBank/DDBJ whole genome shotgun (WGS) entry which is preliminary data.</text>
</comment>
<feature type="compositionally biased region" description="Low complexity" evidence="1">
    <location>
        <begin position="96"/>
        <end position="111"/>
    </location>
</feature>
<feature type="region of interest" description="Disordered" evidence="1">
    <location>
        <begin position="74"/>
        <end position="134"/>
    </location>
</feature>
<keyword evidence="3" id="KW-1185">Reference proteome</keyword>
<accession>A0AAN6UES1</accession>
<dbReference type="PANTHER" id="PTHR23225">
    <property type="entry name" value="ZINC FINGER PROTEIN"/>
    <property type="match status" value="1"/>
</dbReference>
<feature type="region of interest" description="Disordered" evidence="1">
    <location>
        <begin position="263"/>
        <end position="294"/>
    </location>
</feature>
<dbReference type="EMBL" id="MU853425">
    <property type="protein sequence ID" value="KAK4131335.1"/>
    <property type="molecule type" value="Genomic_DNA"/>
</dbReference>
<evidence type="ECO:0000256" key="1">
    <source>
        <dbReference type="SAM" id="MobiDB-lite"/>
    </source>
</evidence>
<proteinExistence type="predicted"/>